<comment type="subcellular location">
    <subcellularLocation>
        <location evidence="1">Cell outer membrane</location>
    </subcellularLocation>
</comment>
<comment type="caution">
    <text evidence="10">The sequence shown here is derived from an EMBL/GenBank/DDBJ whole genome shotgun (WGS) entry which is preliminary data.</text>
</comment>
<dbReference type="InterPro" id="IPR051906">
    <property type="entry name" value="TolC-like"/>
</dbReference>
<evidence type="ECO:0000256" key="9">
    <source>
        <dbReference type="SAM" id="SignalP"/>
    </source>
</evidence>
<dbReference type="Gene3D" id="1.20.1600.10">
    <property type="entry name" value="Outer membrane efflux proteins (OEP)"/>
    <property type="match status" value="1"/>
</dbReference>
<comment type="similarity">
    <text evidence="2">Belongs to the outer membrane factor (OMF) (TC 1.B.17) family.</text>
</comment>
<dbReference type="SUPFAM" id="SSF56954">
    <property type="entry name" value="Outer membrane efflux proteins (OEP)"/>
    <property type="match status" value="1"/>
</dbReference>
<dbReference type="Proteomes" id="UP001139104">
    <property type="component" value="Unassembled WGS sequence"/>
</dbReference>
<keyword evidence="5" id="KW-0812">Transmembrane</keyword>
<dbReference type="InterPro" id="IPR003423">
    <property type="entry name" value="OMP_efflux"/>
</dbReference>
<keyword evidence="3" id="KW-0813">Transport</keyword>
<evidence type="ECO:0000256" key="7">
    <source>
        <dbReference type="ARBA" id="ARBA00023237"/>
    </source>
</evidence>
<feature type="region of interest" description="Disordered" evidence="8">
    <location>
        <begin position="49"/>
        <end position="69"/>
    </location>
</feature>
<keyword evidence="6" id="KW-0472">Membrane</keyword>
<organism evidence="10 11">
    <name type="scientific">Candidatus Rhodoblastus alkanivorans</name>
    <dbReference type="NCBI Taxonomy" id="2954117"/>
    <lineage>
        <taxon>Bacteria</taxon>
        <taxon>Pseudomonadati</taxon>
        <taxon>Pseudomonadota</taxon>
        <taxon>Alphaproteobacteria</taxon>
        <taxon>Hyphomicrobiales</taxon>
        <taxon>Rhodoblastaceae</taxon>
        <taxon>Rhodoblastus</taxon>
    </lineage>
</organism>
<dbReference type="EMBL" id="JAIVFP010000001">
    <property type="protein sequence ID" value="MCI4682780.1"/>
    <property type="molecule type" value="Genomic_DNA"/>
</dbReference>
<evidence type="ECO:0000313" key="10">
    <source>
        <dbReference type="EMBL" id="MCI4682780.1"/>
    </source>
</evidence>
<dbReference type="NCBIfam" id="TIGR01844">
    <property type="entry name" value="type_I_sec_TolC"/>
    <property type="match status" value="1"/>
</dbReference>
<evidence type="ECO:0000256" key="2">
    <source>
        <dbReference type="ARBA" id="ARBA00007613"/>
    </source>
</evidence>
<gene>
    <name evidence="10" type="ORF">K2U94_08360</name>
</gene>
<protein>
    <submittedName>
        <fullName evidence="10">TolC family outer membrane protein</fullName>
    </submittedName>
</protein>
<dbReference type="Pfam" id="PF02321">
    <property type="entry name" value="OEP"/>
    <property type="match status" value="2"/>
</dbReference>
<dbReference type="PANTHER" id="PTHR30026:SF22">
    <property type="entry name" value="OUTER MEMBRANE EFFLUX PROTEIN"/>
    <property type="match status" value="1"/>
</dbReference>
<keyword evidence="11" id="KW-1185">Reference proteome</keyword>
<keyword evidence="9" id="KW-0732">Signal</keyword>
<sequence>MTPRARFCLVALLAAAISSSALEVAAETISGALGRAYRNNPELNEQRAAVRASDESVPQAKSGWRPKINGSVGDGPQYSVTIGDPTSPAKDVSKAPAATYEVGLTQNLFDGGRTANSVSEAESSVLAARALLRQTESNTLQTAATAYMNVMRDTAILNLRQGYVEALKVELVDARARFDANEVMWTDVAQAQTFLAVARADLAMARSNLEANIANYRRVVGVAPEQLQPARPIEKLLPGSLRLAIAAAMAQHPAIIGALHQAAVAEAAVKVAESALLPTVVAQGAAQQPTDFTGPPDNVVSFASVGGQINIPIYQGGAEYAAIRQARQHLAEARLAVESQRAAVRARLSTAWGRLVAARATIPADEATVRADEFSLMGLREEAKDGLRTTLDILNAHQALLNSRIRLLTAQYDRVVASYAVMTASGLLSAQRLGLAVTTYDPRTHYDQTRDRFIGVDTPDGR</sequence>
<dbReference type="PANTHER" id="PTHR30026">
    <property type="entry name" value="OUTER MEMBRANE PROTEIN TOLC"/>
    <property type="match status" value="1"/>
</dbReference>
<evidence type="ECO:0000313" key="11">
    <source>
        <dbReference type="Proteomes" id="UP001139104"/>
    </source>
</evidence>
<name>A0ABS9Z526_9HYPH</name>
<feature type="chain" id="PRO_5046310920" evidence="9">
    <location>
        <begin position="24"/>
        <end position="462"/>
    </location>
</feature>
<keyword evidence="4" id="KW-1134">Transmembrane beta strand</keyword>
<evidence type="ECO:0000256" key="8">
    <source>
        <dbReference type="SAM" id="MobiDB-lite"/>
    </source>
</evidence>
<accession>A0ABS9Z526</accession>
<evidence type="ECO:0000256" key="5">
    <source>
        <dbReference type="ARBA" id="ARBA00022692"/>
    </source>
</evidence>
<proteinExistence type="inferred from homology"/>
<evidence type="ECO:0000256" key="3">
    <source>
        <dbReference type="ARBA" id="ARBA00022448"/>
    </source>
</evidence>
<dbReference type="RefSeq" id="WP_243066774.1">
    <property type="nucleotide sequence ID" value="NZ_JAIVFK010000044.1"/>
</dbReference>
<evidence type="ECO:0000256" key="1">
    <source>
        <dbReference type="ARBA" id="ARBA00004442"/>
    </source>
</evidence>
<evidence type="ECO:0000256" key="4">
    <source>
        <dbReference type="ARBA" id="ARBA00022452"/>
    </source>
</evidence>
<evidence type="ECO:0000256" key="6">
    <source>
        <dbReference type="ARBA" id="ARBA00023136"/>
    </source>
</evidence>
<feature type="signal peptide" evidence="9">
    <location>
        <begin position="1"/>
        <end position="23"/>
    </location>
</feature>
<reference evidence="10" key="1">
    <citation type="journal article" date="2022" name="ISME J.">
        <title>Identification of active gaseous-alkane degraders at natural gas seeps.</title>
        <authorList>
            <person name="Farhan Ul Haque M."/>
            <person name="Hernandez M."/>
            <person name="Crombie A.T."/>
            <person name="Murrell J.C."/>
        </authorList>
    </citation>
    <scope>NUCLEOTIDE SEQUENCE</scope>
    <source>
        <strain evidence="10">PC2</strain>
    </source>
</reference>
<dbReference type="InterPro" id="IPR010130">
    <property type="entry name" value="T1SS_OMP_TolC"/>
</dbReference>
<keyword evidence="7" id="KW-0998">Cell outer membrane</keyword>